<keyword evidence="1" id="KW-0175">Coiled coil</keyword>
<keyword evidence="3" id="KW-1185">Reference proteome</keyword>
<proteinExistence type="predicted"/>
<gene>
    <name evidence="2" type="ORF">C1280_08060</name>
</gene>
<name>A0A2Z3GUL8_9BACT</name>
<dbReference type="PANTHER" id="PTHR45615:SF80">
    <property type="entry name" value="GRIP DOMAIN-CONTAINING PROTEIN"/>
    <property type="match status" value="1"/>
</dbReference>
<protein>
    <submittedName>
        <fullName evidence="2">Uncharacterized protein</fullName>
    </submittedName>
</protein>
<evidence type="ECO:0000313" key="3">
    <source>
        <dbReference type="Proteomes" id="UP000245802"/>
    </source>
</evidence>
<dbReference type="EMBL" id="CP025958">
    <property type="protein sequence ID" value="AWM36978.1"/>
    <property type="molecule type" value="Genomic_DNA"/>
</dbReference>
<dbReference type="PANTHER" id="PTHR45615">
    <property type="entry name" value="MYOSIN HEAVY CHAIN, NON-MUSCLE"/>
    <property type="match status" value="1"/>
</dbReference>
<dbReference type="Proteomes" id="UP000245802">
    <property type="component" value="Chromosome"/>
</dbReference>
<feature type="coiled-coil region" evidence="1">
    <location>
        <begin position="1149"/>
        <end position="1190"/>
    </location>
</feature>
<organism evidence="2 3">
    <name type="scientific">Gemmata obscuriglobus</name>
    <dbReference type="NCBI Taxonomy" id="114"/>
    <lineage>
        <taxon>Bacteria</taxon>
        <taxon>Pseudomonadati</taxon>
        <taxon>Planctomycetota</taxon>
        <taxon>Planctomycetia</taxon>
        <taxon>Gemmatales</taxon>
        <taxon>Gemmataceae</taxon>
        <taxon>Gemmata</taxon>
    </lineage>
</organism>
<accession>A0A2Z3GUL8</accession>
<reference evidence="2 3" key="1">
    <citation type="submission" date="2018-01" db="EMBL/GenBank/DDBJ databases">
        <title>G. obscuriglobus.</title>
        <authorList>
            <person name="Franke J."/>
            <person name="Blomberg W."/>
            <person name="Selmecki A."/>
        </authorList>
    </citation>
    <scope>NUCLEOTIDE SEQUENCE [LARGE SCALE GENOMIC DNA]</scope>
    <source>
        <strain evidence="2 3">DSM 5831</strain>
    </source>
</reference>
<feature type="coiled-coil region" evidence="1">
    <location>
        <begin position="651"/>
        <end position="685"/>
    </location>
</feature>
<sequence length="1541" mass="166005">MNRLTQFGAIASIIALTAALPFVGADQRPKPAAVDVTRPASAAARLNQALKALYESVDRKQPRPEEVGELARTLNENLKQVDALGAEISKLGPGVADHELKERALRYRALAWLHGWATFARLAETAAKAEQPAGRHTEALIAIGNKERSALELLLGIYLRIAVAERQPDPLRRRLADSTGFVVDLGFRKPWGTDKRPDYMAAEHADFIPATADILGRPGDAPEPDARGLLSVWRLVNLQLDTWRGNGPAGAGPDLAPVAEWLSRLSFKISFDFDPDKPGPRPAEGPQWLPVSRSLERLSLFAKVRTALRDPKVLEKVTEAFRSARADGKGYQERLPAGKAEKEAIEVIDWLKEAVGPPDAGKDDETLPAAAIWLRYVFLYSYRGEGALVLTDDAAPNGLAKYWETCKLPGCFADDPTAGKTASAAPVRWNHAPAAGHFDRAVLDAVRGANGYLRWEAKLPKLEQQRFKVLAGDDPKGFVADLTTHLKEIDALDRGHLAAHVPPRTAFWVASRESAPLLGDLPIRLDWGRQASAAERKRLGDDLAAVAGQVRGMADLQRAIRDAYQAGPVDGPPALRGLATHLGGAEWDLTAMPEKSFAAYKKDVTDALGDLRKALADAQHEDDLRDRYAVRRDKADVRELEHASARLGVEIAAKGREMAALLARAAELEVEVARLAVEANDLLKKAQGGDAAAAGKRLELARRTCDLAAAQVDALLAAQTKATEIVEQAVKDLDALRPKLEHIAQKIEDSKKTSFLSILKAIVKVVTVVLAPFTGGASLAIGTAVDQALTIAEKLGQINWDNPLQALGQLGEVVDDVARLGDLTIGKWGSADMKKGWGDVKGWVADRRADVTKLGEDGKKFLDQLKTLAPAEFRKVVAPLVAAVHLDLPVEFDPVRGTIKVDLGKAGIKLKNDALAAALKDVLESGGTVVADIKARVEKWGRLSGFDDATLKTELPKAIDELVAVLPADLQKDAARAKAAVDTAKAKLKDAAGAAGAAGEGARRLLAQVLTGNLVVVLDANGAVTAVERATAKEIARTRARIEAYKAKVEELAIGAMVDSIKKKSAALLAAINAAQDAKDENQLRDIARGPNGVTATVASVRDTLVEFEGKIKDAKGELQDAETKLDIDTLLKDSADVRVKWAEKLGEKDALHKEVAELRKRAADLAREIADLTAEAKALDLEAATMRRDASRAAVQRTYSDCLRWGVNPQVEKGEKFEPSPLSGVSGVLGVRTAAARPGEQSPNPDALRRAATGVVGMLRWVRLVGQAGVGNGRVNDKVTTHYTTAVSLLTGTDAAPKVEEKLLAVVVALDEIVAKAGTTLPDPYWVRGHYPAAGAKPPGPQVEWLTTPMRNGDRELALADVPPEYRARVLGRMRLLAAPTPPPGAAGYGGYELTADPTKSYYVFPAHAQVICPKDRFEVISQLGDYWLLIVPPDLGRLYGKMGDRFAPATKRPDPKKIAASVPEAILLNDLKKDLPGLWDGRVKMWPAAGEWRVYVLGPVLAAQPNDPESWRAGEAKKWEREGAEFRVLIPFAAFTSPK</sequence>
<dbReference type="KEGG" id="gog:C1280_08060"/>
<dbReference type="RefSeq" id="WP_010033173.1">
    <property type="nucleotide sequence ID" value="NZ_CP025958.1"/>
</dbReference>
<evidence type="ECO:0000313" key="2">
    <source>
        <dbReference type="EMBL" id="AWM36978.1"/>
    </source>
</evidence>
<evidence type="ECO:0000256" key="1">
    <source>
        <dbReference type="SAM" id="Coils"/>
    </source>
</evidence>